<protein>
    <submittedName>
        <fullName evidence="2">DNA gyrase inhibitor</fullName>
    </submittedName>
</protein>
<proteinExistence type="predicted"/>
<dbReference type="SUPFAM" id="SSF55136">
    <property type="entry name" value="Probable bacterial effector-binding domain"/>
    <property type="match status" value="1"/>
</dbReference>
<evidence type="ECO:0000259" key="1">
    <source>
        <dbReference type="SMART" id="SM00871"/>
    </source>
</evidence>
<dbReference type="InterPro" id="IPR011256">
    <property type="entry name" value="Reg_factor_effector_dom_sf"/>
</dbReference>
<keyword evidence="3" id="KW-1185">Reference proteome</keyword>
<sequence length="160" mass="17139">MSSDEYPVTIAFAPARRLVGVAHRGSYVTINKAFTRLSEIFAAGQLFGSAGAMVGIFYDDPSVVAEDDLRSFAAYELTEDIPLPDVLEIREMPAGDAAVLAFSGSYSGLPAAYQYLYGTWLPASGRAPDSAPSYEVYLNSPLDTAPGDLRTEIFLPLTAT</sequence>
<dbReference type="PANTHER" id="PTHR40055:SF1">
    <property type="entry name" value="TRANSCRIPTIONAL REGULATOR YGIV-RELATED"/>
    <property type="match status" value="1"/>
</dbReference>
<dbReference type="EMBL" id="CP060436">
    <property type="protein sequence ID" value="QPM91161.1"/>
    <property type="molecule type" value="Genomic_DNA"/>
</dbReference>
<organism evidence="2 3">
    <name type="scientific">Pseudooceanicola algae</name>
    <dbReference type="NCBI Taxonomy" id="1537215"/>
    <lineage>
        <taxon>Bacteria</taxon>
        <taxon>Pseudomonadati</taxon>
        <taxon>Pseudomonadota</taxon>
        <taxon>Alphaproteobacteria</taxon>
        <taxon>Rhodobacterales</taxon>
        <taxon>Paracoccaceae</taxon>
        <taxon>Pseudooceanicola</taxon>
    </lineage>
</organism>
<evidence type="ECO:0000313" key="2">
    <source>
        <dbReference type="EMBL" id="QPM91161.1"/>
    </source>
</evidence>
<gene>
    <name evidence="2" type="primary">sbmC</name>
    <name evidence="2" type="ORF">PSAL_024100</name>
</gene>
<dbReference type="PANTHER" id="PTHR40055">
    <property type="entry name" value="TRANSCRIPTIONAL REGULATOR YGIV-RELATED"/>
    <property type="match status" value="1"/>
</dbReference>
<dbReference type="AlphaFoldDB" id="A0A418SIN2"/>
<dbReference type="InterPro" id="IPR050908">
    <property type="entry name" value="SmbC-like"/>
</dbReference>
<dbReference type="InterPro" id="IPR010499">
    <property type="entry name" value="AraC_E-bd"/>
</dbReference>
<dbReference type="Gene3D" id="3.20.80.10">
    <property type="entry name" value="Regulatory factor, effector binding domain"/>
    <property type="match status" value="1"/>
</dbReference>
<name>A0A418SIN2_9RHOB</name>
<dbReference type="Pfam" id="PF06445">
    <property type="entry name" value="GyrI-like"/>
    <property type="match status" value="1"/>
</dbReference>
<dbReference type="RefSeq" id="WP_119838482.1">
    <property type="nucleotide sequence ID" value="NZ_CP060436.1"/>
</dbReference>
<reference evidence="2 3" key="1">
    <citation type="submission" date="2020-08" db="EMBL/GenBank/DDBJ databases">
        <title>Genome sequence of Rhodobacteraceae bacterium Lw-13e.</title>
        <authorList>
            <person name="Poehlein A."/>
            <person name="Wolter L."/>
            <person name="Daniel R."/>
            <person name="Brinkhoff T."/>
        </authorList>
    </citation>
    <scope>NUCLEOTIDE SEQUENCE [LARGE SCALE GENOMIC DNA]</scope>
    <source>
        <strain evidence="2 3">Lw-13e</strain>
    </source>
</reference>
<dbReference type="KEGG" id="palw:PSAL_024100"/>
<feature type="domain" description="AraC effector-binding" evidence="1">
    <location>
        <begin position="6"/>
        <end position="158"/>
    </location>
</feature>
<dbReference type="OrthoDB" id="9816011at2"/>
<evidence type="ECO:0000313" key="3">
    <source>
        <dbReference type="Proteomes" id="UP000283786"/>
    </source>
</evidence>
<dbReference type="SMART" id="SM00871">
    <property type="entry name" value="AraC_E_bind"/>
    <property type="match status" value="1"/>
</dbReference>
<dbReference type="InterPro" id="IPR029442">
    <property type="entry name" value="GyrI-like"/>
</dbReference>
<accession>A0A418SIN2</accession>
<dbReference type="Proteomes" id="UP000283786">
    <property type="component" value="Chromosome"/>
</dbReference>